<reference evidence="2" key="1">
    <citation type="submission" date="2020-06" db="EMBL/GenBank/DDBJ databases">
        <authorList>
            <person name="Onetto C."/>
        </authorList>
    </citation>
    <scope>NUCLEOTIDE SEQUENCE</scope>
</reference>
<feature type="compositionally biased region" description="Basic residues" evidence="1">
    <location>
        <begin position="152"/>
        <end position="165"/>
    </location>
</feature>
<evidence type="ECO:0000313" key="2">
    <source>
        <dbReference type="EMBL" id="CAD0082563.1"/>
    </source>
</evidence>
<feature type="region of interest" description="Disordered" evidence="1">
    <location>
        <begin position="68"/>
        <end position="89"/>
    </location>
</feature>
<evidence type="ECO:0000256" key="1">
    <source>
        <dbReference type="SAM" id="MobiDB-lite"/>
    </source>
</evidence>
<evidence type="ECO:0000313" key="3">
    <source>
        <dbReference type="Proteomes" id="UP000716446"/>
    </source>
</evidence>
<accession>A0A9N8P4X6</accession>
<gene>
    <name evidence="2" type="ORF">AWRI4619_LOCUS1130</name>
</gene>
<dbReference type="AlphaFoldDB" id="A0A9N8P4X6"/>
<feature type="compositionally biased region" description="Low complexity" evidence="1">
    <location>
        <begin position="68"/>
        <end position="84"/>
    </location>
</feature>
<name>A0A9N8P4X6_9PEZI</name>
<dbReference type="EMBL" id="CAIJEN010000001">
    <property type="protein sequence ID" value="CAD0082563.1"/>
    <property type="molecule type" value="Genomic_DNA"/>
</dbReference>
<keyword evidence="3" id="KW-1185">Reference proteome</keyword>
<dbReference type="Proteomes" id="UP000716446">
    <property type="component" value="Unassembled WGS sequence"/>
</dbReference>
<proteinExistence type="predicted"/>
<comment type="caution">
    <text evidence="2">The sequence shown here is derived from an EMBL/GenBank/DDBJ whole genome shotgun (WGS) entry which is preliminary data.</text>
</comment>
<organism evidence="2 3">
    <name type="scientific">Aureobasidium vineae</name>
    <dbReference type="NCBI Taxonomy" id="2773715"/>
    <lineage>
        <taxon>Eukaryota</taxon>
        <taxon>Fungi</taxon>
        <taxon>Dikarya</taxon>
        <taxon>Ascomycota</taxon>
        <taxon>Pezizomycotina</taxon>
        <taxon>Dothideomycetes</taxon>
        <taxon>Dothideomycetidae</taxon>
        <taxon>Dothideales</taxon>
        <taxon>Saccotheciaceae</taxon>
        <taxon>Aureobasidium</taxon>
    </lineage>
</organism>
<sequence length="286" mass="31638">MSLVRAFTTRRAARKNSDLDRSASQRVQRPKISGPIELISTTNTLAYEAPDIFGTNPIAHKAGVLTTSSSSNSLSSIEYSDSSSIGHRSGGTFTDASSFDESPLSPEINHLSCYFKPSVYDEPPQHNHNRDLSVSSFLPSGATPVLPQRAPSHSKHAHQLSHKRSVSRELSHKQSVSRDLSHKRSISRNPPSFPEDIITTRDSTDFFRASGPVSPHPFGKELEQLNEIAEEFGSTVRDVEADADRVFMDAHGLDHFSATDYMMEIADMLNVIFEDEPTPYEEAGFF</sequence>
<protein>
    <submittedName>
        <fullName evidence="2">Uncharacterized protein</fullName>
    </submittedName>
</protein>
<feature type="region of interest" description="Disordered" evidence="1">
    <location>
        <begin position="122"/>
        <end position="198"/>
    </location>
</feature>